<protein>
    <submittedName>
        <fullName evidence="3">Carboxylesterase</fullName>
    </submittedName>
</protein>
<dbReference type="EMBL" id="SNYJ01000015">
    <property type="protein sequence ID" value="TDQ36996.1"/>
    <property type="molecule type" value="Genomic_DNA"/>
</dbReference>
<dbReference type="PIRSF" id="PIRSF017388">
    <property type="entry name" value="Esterase_lipase"/>
    <property type="match status" value="1"/>
</dbReference>
<feature type="active site" description="Charge relay system" evidence="1">
    <location>
        <position position="199"/>
    </location>
</feature>
<dbReference type="InterPro" id="IPR022742">
    <property type="entry name" value="Hydrolase_4"/>
</dbReference>
<dbReference type="AlphaFoldDB" id="A0A4R6TUZ3"/>
<comment type="caution">
    <text evidence="3">The sequence shown here is derived from an EMBL/GenBank/DDBJ whole genome shotgun (WGS) entry which is preliminary data.</text>
</comment>
<dbReference type="Pfam" id="PF12146">
    <property type="entry name" value="Hydrolase_4"/>
    <property type="match status" value="1"/>
</dbReference>
<name>A0A4R6TUZ3_9BACI</name>
<evidence type="ECO:0000313" key="4">
    <source>
        <dbReference type="Proteomes" id="UP000295632"/>
    </source>
</evidence>
<keyword evidence="4" id="KW-1185">Reference proteome</keyword>
<feature type="active site" description="Charge relay system" evidence="1">
    <location>
        <position position="229"/>
    </location>
</feature>
<evidence type="ECO:0000259" key="2">
    <source>
        <dbReference type="Pfam" id="PF12146"/>
    </source>
</evidence>
<dbReference type="GO" id="GO:0052689">
    <property type="term" value="F:carboxylic ester hydrolase activity"/>
    <property type="evidence" value="ECO:0007669"/>
    <property type="project" value="InterPro"/>
</dbReference>
<dbReference type="SUPFAM" id="SSF53474">
    <property type="entry name" value="alpha/beta-Hydrolases"/>
    <property type="match status" value="1"/>
</dbReference>
<gene>
    <name evidence="3" type="ORF">EV213_11590</name>
</gene>
<dbReference type="InterPro" id="IPR012354">
    <property type="entry name" value="Esterase_lipase"/>
</dbReference>
<dbReference type="PANTHER" id="PTHR11614">
    <property type="entry name" value="PHOSPHOLIPASE-RELATED"/>
    <property type="match status" value="1"/>
</dbReference>
<dbReference type="InterPro" id="IPR051044">
    <property type="entry name" value="MAG_DAG_Lipase"/>
</dbReference>
<dbReference type="InterPro" id="IPR029058">
    <property type="entry name" value="AB_hydrolase_fold"/>
</dbReference>
<accession>A0A4R6TUZ3</accession>
<dbReference type="Proteomes" id="UP000295632">
    <property type="component" value="Unassembled WGS sequence"/>
</dbReference>
<organism evidence="3 4">
    <name type="scientific">Aureibacillus halotolerans</name>
    <dbReference type="NCBI Taxonomy" id="1508390"/>
    <lineage>
        <taxon>Bacteria</taxon>
        <taxon>Bacillati</taxon>
        <taxon>Bacillota</taxon>
        <taxon>Bacilli</taxon>
        <taxon>Bacillales</taxon>
        <taxon>Bacillaceae</taxon>
        <taxon>Aureibacillus</taxon>
    </lineage>
</organism>
<proteinExistence type="predicted"/>
<feature type="domain" description="Serine aminopeptidase S33" evidence="2">
    <location>
        <begin position="22"/>
        <end position="233"/>
    </location>
</feature>
<evidence type="ECO:0000313" key="3">
    <source>
        <dbReference type="EMBL" id="TDQ36996.1"/>
    </source>
</evidence>
<dbReference type="Gene3D" id="3.40.50.1820">
    <property type="entry name" value="alpha/beta hydrolase"/>
    <property type="match status" value="1"/>
</dbReference>
<reference evidence="3 4" key="1">
    <citation type="submission" date="2019-03" db="EMBL/GenBank/DDBJ databases">
        <title>Genomic Encyclopedia of Type Strains, Phase IV (KMG-IV): sequencing the most valuable type-strain genomes for metagenomic binning, comparative biology and taxonomic classification.</title>
        <authorList>
            <person name="Goeker M."/>
        </authorList>
    </citation>
    <scope>NUCLEOTIDE SEQUENCE [LARGE SCALE GENOMIC DNA]</scope>
    <source>
        <strain evidence="3 4">DSM 28697</strain>
    </source>
</reference>
<feature type="active site" description="Nucleophile" evidence="1">
    <location>
        <position position="100"/>
    </location>
</feature>
<evidence type="ECO:0000256" key="1">
    <source>
        <dbReference type="PIRSR" id="PIRSR017388-1"/>
    </source>
</evidence>
<sequence>MKGEINDMNVVKPKPFTFSNGDRAVLLLHGFTGHSGDVRMLGRFLEKQGYASHAPIYPGHGVPIEELLLTGAEDWWTCALEAYDHLQSLGFEKIAVCGLSLGGVLSLKLASVRPVAGVISMCAPVVADHQDRLKAGVIARAKEIKQLERKDEETIQQELNALQQQPFTVLEQSKTLINGIRDELDLVYAPTLIIQARQDKMINPDSANMIYEGISSEQKDIHWYENSGHAITFGKEKDKLHEDIYEFLEGLNWES</sequence>